<comment type="caution">
    <text evidence="7">The sequence shown here is derived from an EMBL/GenBank/DDBJ whole genome shotgun (WGS) entry which is preliminary data.</text>
</comment>
<dbReference type="Proteomes" id="UP000722459">
    <property type="component" value="Unassembled WGS sequence"/>
</dbReference>
<dbReference type="PANTHER" id="PTHR48069">
    <property type="entry name" value="DIHYDROFOLATE REDUCTASE"/>
    <property type="match status" value="1"/>
</dbReference>
<protein>
    <recommendedName>
        <fullName evidence="2">dihydrofolate reductase</fullName>
        <ecNumber evidence="2">1.5.1.3</ecNumber>
    </recommendedName>
</protein>
<dbReference type="Pfam" id="PF00186">
    <property type="entry name" value="DHFR_1"/>
    <property type="match status" value="1"/>
</dbReference>
<evidence type="ECO:0000256" key="4">
    <source>
        <dbReference type="ARBA" id="ARBA00022857"/>
    </source>
</evidence>
<evidence type="ECO:0000256" key="3">
    <source>
        <dbReference type="ARBA" id="ARBA00022563"/>
    </source>
</evidence>
<dbReference type="InterPro" id="IPR024072">
    <property type="entry name" value="DHFR-like_dom_sf"/>
</dbReference>
<dbReference type="SUPFAM" id="SSF53597">
    <property type="entry name" value="Dihydrofolate reductase-like"/>
    <property type="match status" value="1"/>
</dbReference>
<evidence type="ECO:0000256" key="2">
    <source>
        <dbReference type="ARBA" id="ARBA00012856"/>
    </source>
</evidence>
<evidence type="ECO:0000259" key="6">
    <source>
        <dbReference type="PROSITE" id="PS51330"/>
    </source>
</evidence>
<dbReference type="PIRSF" id="PIRSF000194">
    <property type="entry name" value="DHFR"/>
    <property type="match status" value="1"/>
</dbReference>
<gene>
    <name evidence="7" type="ORF">HON47_04510</name>
</gene>
<proteinExistence type="predicted"/>
<feature type="domain" description="DHFR" evidence="6">
    <location>
        <begin position="2"/>
        <end position="158"/>
    </location>
</feature>
<sequence>MSINLIVAMTKNHVIGNDNTLVWDLKDDLAVFRKKTDGQTVIMGKKTWDSLPAQFRPLPNRNNIVLDWEQYDLEGAIVCTSIKSSIEKAKEFGKEIFCIGGASVYKAFLPFVDTLHISWVKEDYTGNVLFQEVDFLEWKEVESEDFADFVHKKYIKKN</sequence>
<dbReference type="PANTHER" id="PTHR48069:SF3">
    <property type="entry name" value="DIHYDROFOLATE REDUCTASE"/>
    <property type="match status" value="1"/>
</dbReference>
<keyword evidence="4" id="KW-0521">NADP</keyword>
<dbReference type="GO" id="GO:0004146">
    <property type="term" value="F:dihydrofolate reductase activity"/>
    <property type="evidence" value="ECO:0007669"/>
    <property type="project" value="UniProtKB-EC"/>
</dbReference>
<reference evidence="7" key="1">
    <citation type="journal article" date="2021" name="ISME J.">
        <title>Mercury methylation by metabolically versatile and cosmopolitan marine bacteria.</title>
        <authorList>
            <person name="Lin H."/>
            <person name="Ascher D.B."/>
            <person name="Myung Y."/>
            <person name="Lamborg C.H."/>
            <person name="Hallam S.J."/>
            <person name="Gionfriddo C.M."/>
            <person name="Holt K.E."/>
            <person name="Moreau J.W."/>
        </authorList>
    </citation>
    <scope>NUCLEOTIDE SEQUENCE</scope>
    <source>
        <strain evidence="7">SI075_bin30</strain>
    </source>
</reference>
<dbReference type="EMBL" id="JABJNZ010000058">
    <property type="protein sequence ID" value="MBT4870811.1"/>
    <property type="molecule type" value="Genomic_DNA"/>
</dbReference>
<dbReference type="InterPro" id="IPR001796">
    <property type="entry name" value="DHFR_dom"/>
</dbReference>
<organism evidence="7 8">
    <name type="scientific">Candidatus Iainarchaeum sp</name>
    <dbReference type="NCBI Taxonomy" id="3101447"/>
    <lineage>
        <taxon>Archaea</taxon>
        <taxon>Candidatus Iainarchaeota</taxon>
        <taxon>Candidatus Iainarchaeia</taxon>
        <taxon>Candidatus Iainarchaeales</taxon>
        <taxon>Candidatus Iainarchaeaceae</taxon>
        <taxon>Candidatus Iainarchaeum</taxon>
    </lineage>
</organism>
<keyword evidence="5" id="KW-0560">Oxidoreductase</keyword>
<comment type="pathway">
    <text evidence="1">Cofactor biosynthesis; tetrahydrofolate biosynthesis; 5,6,7,8-tetrahydrofolate from 7,8-dihydrofolate: step 1/1.</text>
</comment>
<dbReference type="CDD" id="cd00209">
    <property type="entry name" value="DHFR"/>
    <property type="match status" value="1"/>
</dbReference>
<dbReference type="GO" id="GO:0046654">
    <property type="term" value="P:tetrahydrofolate biosynthetic process"/>
    <property type="evidence" value="ECO:0007669"/>
    <property type="project" value="InterPro"/>
</dbReference>
<evidence type="ECO:0000256" key="5">
    <source>
        <dbReference type="ARBA" id="ARBA00023002"/>
    </source>
</evidence>
<dbReference type="PROSITE" id="PS51330">
    <property type="entry name" value="DHFR_2"/>
    <property type="match status" value="1"/>
</dbReference>
<keyword evidence="3" id="KW-0554">One-carbon metabolism</keyword>
<dbReference type="GO" id="GO:0046452">
    <property type="term" value="P:dihydrofolate metabolic process"/>
    <property type="evidence" value="ECO:0007669"/>
    <property type="project" value="TreeGrafter"/>
</dbReference>
<evidence type="ECO:0000313" key="8">
    <source>
        <dbReference type="Proteomes" id="UP000722459"/>
    </source>
</evidence>
<evidence type="ECO:0000256" key="1">
    <source>
        <dbReference type="ARBA" id="ARBA00004903"/>
    </source>
</evidence>
<accession>A0A8T5GFP6</accession>
<dbReference type="GO" id="GO:0005829">
    <property type="term" value="C:cytosol"/>
    <property type="evidence" value="ECO:0007669"/>
    <property type="project" value="TreeGrafter"/>
</dbReference>
<dbReference type="Gene3D" id="3.40.430.10">
    <property type="entry name" value="Dihydrofolate Reductase, subunit A"/>
    <property type="match status" value="1"/>
</dbReference>
<dbReference type="GO" id="GO:0050661">
    <property type="term" value="F:NADP binding"/>
    <property type="evidence" value="ECO:0007669"/>
    <property type="project" value="InterPro"/>
</dbReference>
<name>A0A8T5GFP6_9ARCH</name>
<dbReference type="EC" id="1.5.1.3" evidence="2"/>
<evidence type="ECO:0000313" key="7">
    <source>
        <dbReference type="EMBL" id="MBT4870811.1"/>
    </source>
</evidence>
<dbReference type="GO" id="GO:0006730">
    <property type="term" value="P:one-carbon metabolic process"/>
    <property type="evidence" value="ECO:0007669"/>
    <property type="project" value="UniProtKB-KW"/>
</dbReference>
<dbReference type="AlphaFoldDB" id="A0A8T5GFP6"/>
<dbReference type="PRINTS" id="PR00070">
    <property type="entry name" value="DHFR"/>
</dbReference>
<dbReference type="InterPro" id="IPR012259">
    <property type="entry name" value="DHFR"/>
</dbReference>
<dbReference type="GO" id="GO:0046655">
    <property type="term" value="P:folic acid metabolic process"/>
    <property type="evidence" value="ECO:0007669"/>
    <property type="project" value="TreeGrafter"/>
</dbReference>